<dbReference type="VEuPathDB" id="VectorBase:LOC119159633"/>
<keyword evidence="9 12" id="KW-0472">Membrane</keyword>
<feature type="transmembrane region" description="Helical" evidence="12">
    <location>
        <begin position="81"/>
        <end position="104"/>
    </location>
</feature>
<comment type="caution">
    <text evidence="13">The sequence shown here is derived from an EMBL/GenBank/DDBJ whole genome shotgun (WGS) entry which is preliminary data.</text>
</comment>
<evidence type="ECO:0008006" key="15">
    <source>
        <dbReference type="Google" id="ProtNLM"/>
    </source>
</evidence>
<reference evidence="13" key="1">
    <citation type="journal article" date="2020" name="Cell">
        <title>Large-Scale Comparative Analyses of Tick Genomes Elucidate Their Genetic Diversity and Vector Capacities.</title>
        <authorList>
            <consortium name="Tick Genome and Microbiome Consortium (TIGMIC)"/>
            <person name="Jia N."/>
            <person name="Wang J."/>
            <person name="Shi W."/>
            <person name="Du L."/>
            <person name="Sun Y."/>
            <person name="Zhan W."/>
            <person name="Jiang J.F."/>
            <person name="Wang Q."/>
            <person name="Zhang B."/>
            <person name="Ji P."/>
            <person name="Bell-Sakyi L."/>
            <person name="Cui X.M."/>
            <person name="Yuan T.T."/>
            <person name="Jiang B.G."/>
            <person name="Yang W.F."/>
            <person name="Lam T.T."/>
            <person name="Chang Q.C."/>
            <person name="Ding S.J."/>
            <person name="Wang X.J."/>
            <person name="Zhu J.G."/>
            <person name="Ruan X.D."/>
            <person name="Zhao L."/>
            <person name="Wei J.T."/>
            <person name="Ye R.Z."/>
            <person name="Que T.C."/>
            <person name="Du C.H."/>
            <person name="Zhou Y.H."/>
            <person name="Cheng J.X."/>
            <person name="Dai P.F."/>
            <person name="Guo W.B."/>
            <person name="Han X.H."/>
            <person name="Huang E.J."/>
            <person name="Li L.F."/>
            <person name="Wei W."/>
            <person name="Gao Y.C."/>
            <person name="Liu J.Z."/>
            <person name="Shao H.Z."/>
            <person name="Wang X."/>
            <person name="Wang C.C."/>
            <person name="Yang T.C."/>
            <person name="Huo Q.B."/>
            <person name="Li W."/>
            <person name="Chen H.Y."/>
            <person name="Chen S.E."/>
            <person name="Zhou L.G."/>
            <person name="Ni X.B."/>
            <person name="Tian J.H."/>
            <person name="Sheng Y."/>
            <person name="Liu T."/>
            <person name="Pan Y.S."/>
            <person name="Xia L.Y."/>
            <person name="Li J."/>
            <person name="Zhao F."/>
            <person name="Cao W.C."/>
        </authorList>
    </citation>
    <scope>NUCLEOTIDE SEQUENCE</scope>
    <source>
        <strain evidence="13">Rmic-2018</strain>
    </source>
</reference>
<evidence type="ECO:0000256" key="11">
    <source>
        <dbReference type="RuleBase" id="RU362091"/>
    </source>
</evidence>
<dbReference type="AlphaFoldDB" id="A0A9J6EY45"/>
<evidence type="ECO:0000256" key="5">
    <source>
        <dbReference type="ARBA" id="ARBA00022692"/>
    </source>
</evidence>
<comment type="similarity">
    <text evidence="2 11">Belongs to the sodium:solute symporter (SSF) (TC 2.A.21) family.</text>
</comment>
<evidence type="ECO:0000256" key="9">
    <source>
        <dbReference type="ARBA" id="ARBA00023136"/>
    </source>
</evidence>
<dbReference type="Pfam" id="PF00474">
    <property type="entry name" value="SSF"/>
    <property type="match status" value="1"/>
</dbReference>
<name>A0A9J6EY45_RHIMP</name>
<proteinExistence type="inferred from homology"/>
<keyword evidence="10" id="KW-0739">Sodium transport</keyword>
<keyword evidence="4" id="KW-1003">Cell membrane</keyword>
<evidence type="ECO:0000256" key="12">
    <source>
        <dbReference type="SAM" id="Phobius"/>
    </source>
</evidence>
<dbReference type="PANTHER" id="PTHR42985:SF40">
    <property type="entry name" value="LD47995P-RELATED"/>
    <property type="match status" value="1"/>
</dbReference>
<dbReference type="InterPro" id="IPR038377">
    <property type="entry name" value="Na/Glc_symporter_sf"/>
</dbReference>
<dbReference type="InterPro" id="IPR001734">
    <property type="entry name" value="Na/solute_symporter"/>
</dbReference>
<dbReference type="GO" id="GO:0006814">
    <property type="term" value="P:sodium ion transport"/>
    <property type="evidence" value="ECO:0007669"/>
    <property type="project" value="UniProtKB-KW"/>
</dbReference>
<evidence type="ECO:0000256" key="4">
    <source>
        <dbReference type="ARBA" id="ARBA00022475"/>
    </source>
</evidence>
<feature type="transmembrane region" description="Helical" evidence="12">
    <location>
        <begin position="6"/>
        <end position="29"/>
    </location>
</feature>
<feature type="transmembrane region" description="Helical" evidence="12">
    <location>
        <begin position="50"/>
        <end position="75"/>
    </location>
</feature>
<evidence type="ECO:0000256" key="3">
    <source>
        <dbReference type="ARBA" id="ARBA00022448"/>
    </source>
</evidence>
<reference evidence="13" key="2">
    <citation type="submission" date="2021-09" db="EMBL/GenBank/DDBJ databases">
        <authorList>
            <person name="Jia N."/>
            <person name="Wang J."/>
            <person name="Shi W."/>
            <person name="Du L."/>
            <person name="Sun Y."/>
            <person name="Zhan W."/>
            <person name="Jiang J."/>
            <person name="Wang Q."/>
            <person name="Zhang B."/>
            <person name="Ji P."/>
            <person name="Sakyi L.B."/>
            <person name="Cui X."/>
            <person name="Yuan T."/>
            <person name="Jiang B."/>
            <person name="Yang W."/>
            <person name="Lam T.T.-Y."/>
            <person name="Chang Q."/>
            <person name="Ding S."/>
            <person name="Wang X."/>
            <person name="Zhu J."/>
            <person name="Ruan X."/>
            <person name="Zhao L."/>
            <person name="Wei J."/>
            <person name="Que T."/>
            <person name="Du C."/>
            <person name="Cheng J."/>
            <person name="Dai P."/>
            <person name="Han X."/>
            <person name="Huang E."/>
            <person name="Gao Y."/>
            <person name="Liu J."/>
            <person name="Shao H."/>
            <person name="Ye R."/>
            <person name="Li L."/>
            <person name="Wei W."/>
            <person name="Wang X."/>
            <person name="Wang C."/>
            <person name="Huo Q."/>
            <person name="Li W."/>
            <person name="Guo W."/>
            <person name="Chen H."/>
            <person name="Chen S."/>
            <person name="Zhou L."/>
            <person name="Zhou L."/>
            <person name="Ni X."/>
            <person name="Tian J."/>
            <person name="Zhou Y."/>
            <person name="Sheng Y."/>
            <person name="Liu T."/>
            <person name="Pan Y."/>
            <person name="Xia L."/>
            <person name="Li J."/>
            <person name="Zhao F."/>
            <person name="Cao W."/>
        </authorList>
    </citation>
    <scope>NUCLEOTIDE SEQUENCE</scope>
    <source>
        <strain evidence="13">Rmic-2018</strain>
        <tissue evidence="13">Larvae</tissue>
    </source>
</reference>
<evidence type="ECO:0000313" key="14">
    <source>
        <dbReference type="Proteomes" id="UP000821866"/>
    </source>
</evidence>
<evidence type="ECO:0000256" key="2">
    <source>
        <dbReference type="ARBA" id="ARBA00006434"/>
    </source>
</evidence>
<evidence type="ECO:0000256" key="1">
    <source>
        <dbReference type="ARBA" id="ARBA00004651"/>
    </source>
</evidence>
<keyword evidence="7" id="KW-0915">Sodium</keyword>
<keyword evidence="8" id="KW-0406">Ion transport</keyword>
<dbReference type="PANTHER" id="PTHR42985">
    <property type="entry name" value="SODIUM-COUPLED MONOCARBOXYLATE TRANSPORTER"/>
    <property type="match status" value="1"/>
</dbReference>
<accession>A0A9J6EY45</accession>
<organism evidence="13 14">
    <name type="scientific">Rhipicephalus microplus</name>
    <name type="common">Cattle tick</name>
    <name type="synonym">Boophilus microplus</name>
    <dbReference type="NCBI Taxonomy" id="6941"/>
    <lineage>
        <taxon>Eukaryota</taxon>
        <taxon>Metazoa</taxon>
        <taxon>Ecdysozoa</taxon>
        <taxon>Arthropoda</taxon>
        <taxon>Chelicerata</taxon>
        <taxon>Arachnida</taxon>
        <taxon>Acari</taxon>
        <taxon>Parasitiformes</taxon>
        <taxon>Ixodida</taxon>
        <taxon>Ixodoidea</taxon>
        <taxon>Ixodidae</taxon>
        <taxon>Rhipicephalinae</taxon>
        <taxon>Rhipicephalus</taxon>
        <taxon>Boophilus</taxon>
    </lineage>
</organism>
<dbReference type="InterPro" id="IPR051163">
    <property type="entry name" value="Sodium:Solute_Symporter_SSF"/>
</dbReference>
<dbReference type="Gene3D" id="1.20.1730.10">
    <property type="entry name" value="Sodium/glucose cotransporter"/>
    <property type="match status" value="1"/>
</dbReference>
<dbReference type="EMBL" id="JABSTU010000001">
    <property type="protein sequence ID" value="KAH8039148.1"/>
    <property type="molecule type" value="Genomic_DNA"/>
</dbReference>
<gene>
    <name evidence="13" type="ORF">HPB51_005324</name>
</gene>
<protein>
    <recommendedName>
        <fullName evidence="15">Sodium-dependent multivitamin transporter</fullName>
    </recommendedName>
</protein>
<keyword evidence="6 12" id="KW-1133">Transmembrane helix</keyword>
<evidence type="ECO:0000256" key="6">
    <source>
        <dbReference type="ARBA" id="ARBA00022989"/>
    </source>
</evidence>
<keyword evidence="3" id="KW-0813">Transport</keyword>
<dbReference type="GO" id="GO:0015293">
    <property type="term" value="F:symporter activity"/>
    <property type="evidence" value="ECO:0007669"/>
    <property type="project" value="TreeGrafter"/>
</dbReference>
<dbReference type="Proteomes" id="UP000821866">
    <property type="component" value="Chromosome 1"/>
</dbReference>
<evidence type="ECO:0000256" key="8">
    <source>
        <dbReference type="ARBA" id="ARBA00023065"/>
    </source>
</evidence>
<evidence type="ECO:0000256" key="10">
    <source>
        <dbReference type="ARBA" id="ARBA00023201"/>
    </source>
</evidence>
<dbReference type="GO" id="GO:0005886">
    <property type="term" value="C:plasma membrane"/>
    <property type="evidence" value="ECO:0007669"/>
    <property type="project" value="UniProtKB-SubCell"/>
</dbReference>
<dbReference type="PROSITE" id="PS50283">
    <property type="entry name" value="NA_SOLUT_SYMP_3"/>
    <property type="match status" value="1"/>
</dbReference>
<comment type="subcellular location">
    <subcellularLocation>
        <location evidence="1">Cell membrane</location>
        <topology evidence="1">Multi-pass membrane protein</topology>
    </subcellularLocation>
</comment>
<sequence length="141" mass="15151">MAVAVHIAEYVVFGVLMLSNLLVGLYFSFGRRSRDGGTSEAFLGDRSLGTLPLSLSVLASLVTAVGVIGITAHFYRYGLHLMWGSVTVFCLVPFIARVVVPVIYRLRAPGPQAFSPPSKMQPPQPGIEPATCGLADEYLSH</sequence>
<evidence type="ECO:0000256" key="7">
    <source>
        <dbReference type="ARBA" id="ARBA00023053"/>
    </source>
</evidence>
<keyword evidence="14" id="KW-1185">Reference proteome</keyword>
<evidence type="ECO:0000313" key="13">
    <source>
        <dbReference type="EMBL" id="KAH8039148.1"/>
    </source>
</evidence>
<keyword evidence="5 12" id="KW-0812">Transmembrane</keyword>